<dbReference type="PROSITE" id="PS51205">
    <property type="entry name" value="VPS9"/>
    <property type="match status" value="1"/>
</dbReference>
<dbReference type="GO" id="GO:0000149">
    <property type="term" value="F:SNARE binding"/>
    <property type="evidence" value="ECO:0007669"/>
    <property type="project" value="TreeGrafter"/>
</dbReference>
<feature type="compositionally biased region" description="Low complexity" evidence="2">
    <location>
        <begin position="959"/>
        <end position="973"/>
    </location>
</feature>
<dbReference type="GO" id="GO:0005085">
    <property type="term" value="F:guanyl-nucleotide exchange factor activity"/>
    <property type="evidence" value="ECO:0007669"/>
    <property type="project" value="TreeGrafter"/>
</dbReference>
<dbReference type="InterPro" id="IPR036770">
    <property type="entry name" value="Ankyrin_rpt-contain_sf"/>
</dbReference>
<name>A0A5E8C9B3_9ASCO</name>
<dbReference type="Gene3D" id="3.30.1520.10">
    <property type="entry name" value="Phox-like domain"/>
    <property type="match status" value="1"/>
</dbReference>
<dbReference type="SMART" id="SM00167">
    <property type="entry name" value="VPS9"/>
    <property type="match status" value="1"/>
</dbReference>
<dbReference type="PANTHER" id="PTHR24170:SF1">
    <property type="entry name" value="DOMAIN PROTEIN, PUTATIVE (AFU_ORTHOLOGUE AFUA_1G09870)-RELATED"/>
    <property type="match status" value="1"/>
</dbReference>
<feature type="compositionally biased region" description="Basic and acidic residues" evidence="2">
    <location>
        <begin position="1066"/>
        <end position="1077"/>
    </location>
</feature>
<sequence>MAPVNQPPSSSPYANLFLHTLFFNPEPTPIVRKLRTYFQDPGRFARNVIVVPPLILEWAVDSDSHQPFTDIIATNEDFIASHVLIIPPDSKSTDRSRRLLTFNNKTIFSFKGFLQTNAGFKIHFNSKVLNEYIITPSSPYLPADSQFVVYEVAYPLVGRPTFPSLSSIDLTLTPSQQEQFDLQLIPPPEYFGVDLDKIKGDLKTRRDYKLLPIVYTKDISKADLELLQIINTFSIDAVSSTQNLVNLYNTTIEESMKAFSSVGSSTLNKIINETGLSSQDIGQMVGEYVETQLHQQFWEKTTQLHQKKDAVIADLCWEMKDISVEQLDIPVSDMTVLFDLDDLVTQAVKLFSSLTSVSSVAEKEKVLLSVVQILSNGTPDRAITAEKDLHHVTKCSVHYNMELSHNHKLKNSMSADTFVSLMIMVIVRSEMVNIHSLLFYIRKFSFNEVEMGHLGYALSTLEAAAYHISNHGKKIAKLSHLNKRFFECLPSPSQTKEFIETLRHNKPKYWKSVIRSRSHNNLTALTTVLQELAKNGTFVDEILEFLNYLFDLQDDNGDEVFDIGFVIGDRDSQGSSLFLLALDTEDADVIFSVLGKIDPLNDCEMAQYFARVNNMKRSVGHYIFHAHWLIPEIGHLVDWEQRDLAGQSPLFALCRCYDHPNYSDLVEFSLKAWEKSPKSQKPLNLMAHQDLKDNTLLHIVKSPEAVKHLLKYESIDVNWPNEAGFSPLMVYSKFSRLEALQVLLQDERVNKLQESANGTNALEIAKESDTIRYLESEYIPEEDRSMSLTAVMTMSLSPGNGFNGGASDTATCVLRTSLSKGRLYFIITTGKRGDPGSVISVRRSFDDFKFLAKWLGYENPYSWVPPLPVPSGGSGPKVLHGKTVYQLFHEIQTRLNVFLRTLMAHPTFGAHELLWEFVLVQDISRDSVIERCRRKLQNAQESQMEKEAAAASLSSVSSSASLSSLSPSSISVVTPVTKSGGAEEEEEEEEGEEEEGEEEQGENGKVSSSGGPRATRPGGPLGRTWSISSVSSDTGEEEEGERRAGEREEELKQTLLARNQKTQATLREEKAQRERQQRKQGGGAGSAVFFYRSEDLEPISYFLEYAQEQLTGLGQSTEALHQGAQKMCLAVDSHNEAVEEFFKMISRFAGVMSGSSSGSSGSSGGGGGGGGGGVDGEDGHEVTRRKTAMLGLEYPRQAYSELSVSLNSLAQIVESGARTLAAPLAMVSQLGERETALGVLHRQAEKLAGGAGEGNEGSGGSRSPWAALSAGMSRGLMFEEKRVREMNETNDRIYVCQNEINRLSTDIHRYHETLASEVGALLTVHEAELRRHIRTFSDHVLHSHKTSLDRLQRVRREILDERK</sequence>
<dbReference type="InterPro" id="IPR036871">
    <property type="entry name" value="PX_dom_sf"/>
</dbReference>
<evidence type="ECO:0000313" key="5">
    <source>
        <dbReference type="Proteomes" id="UP000398389"/>
    </source>
</evidence>
<dbReference type="SUPFAM" id="SSF48403">
    <property type="entry name" value="Ankyrin repeat"/>
    <property type="match status" value="1"/>
</dbReference>
<evidence type="ECO:0000256" key="1">
    <source>
        <dbReference type="ARBA" id="ARBA00007428"/>
    </source>
</evidence>
<dbReference type="GO" id="GO:0045022">
    <property type="term" value="P:early endosome to late endosome transport"/>
    <property type="evidence" value="ECO:0007669"/>
    <property type="project" value="TreeGrafter"/>
</dbReference>
<dbReference type="Pfam" id="PF00787">
    <property type="entry name" value="PX"/>
    <property type="match status" value="1"/>
</dbReference>
<dbReference type="Pfam" id="PF02204">
    <property type="entry name" value="VPS9"/>
    <property type="match status" value="1"/>
</dbReference>
<feature type="region of interest" description="Disordered" evidence="2">
    <location>
        <begin position="959"/>
        <end position="1084"/>
    </location>
</feature>
<dbReference type="GO" id="GO:0005769">
    <property type="term" value="C:early endosome"/>
    <property type="evidence" value="ECO:0007669"/>
    <property type="project" value="TreeGrafter"/>
</dbReference>
<dbReference type="OrthoDB" id="7464126at2759"/>
<dbReference type="CDD" id="cd06093">
    <property type="entry name" value="PX_domain"/>
    <property type="match status" value="1"/>
</dbReference>
<dbReference type="SUPFAM" id="SSF109993">
    <property type="entry name" value="VPS9 domain"/>
    <property type="match status" value="1"/>
</dbReference>
<dbReference type="Proteomes" id="UP000398389">
    <property type="component" value="Unassembled WGS sequence"/>
</dbReference>
<dbReference type="InterPro" id="IPR003123">
    <property type="entry name" value="VPS9"/>
</dbReference>
<accession>A0A5E8C9B3</accession>
<dbReference type="PANTHER" id="PTHR24170">
    <property type="entry name" value="ANKYRIN REPEAT DOMAIN-CONTAINING PROTEIN 27"/>
    <property type="match status" value="1"/>
</dbReference>
<dbReference type="InterPro" id="IPR051248">
    <property type="entry name" value="UPF0507/Ank_repeat_27"/>
</dbReference>
<dbReference type="Gene3D" id="1.25.40.20">
    <property type="entry name" value="Ankyrin repeat-containing domain"/>
    <property type="match status" value="1"/>
</dbReference>
<dbReference type="GO" id="GO:0005886">
    <property type="term" value="C:plasma membrane"/>
    <property type="evidence" value="ECO:0007669"/>
    <property type="project" value="TreeGrafter"/>
</dbReference>
<feature type="compositionally biased region" description="Gly residues" evidence="2">
    <location>
        <begin position="1161"/>
        <end position="1174"/>
    </location>
</feature>
<evidence type="ECO:0000259" key="3">
    <source>
        <dbReference type="PROSITE" id="PS51205"/>
    </source>
</evidence>
<feature type="compositionally biased region" description="Acidic residues" evidence="2">
    <location>
        <begin position="982"/>
        <end position="1001"/>
    </location>
</feature>
<evidence type="ECO:0000256" key="2">
    <source>
        <dbReference type="SAM" id="MobiDB-lite"/>
    </source>
</evidence>
<protein>
    <recommendedName>
        <fullName evidence="3">VPS9 domain-containing protein</fullName>
    </recommendedName>
</protein>
<feature type="compositionally biased region" description="Basic and acidic residues" evidence="2">
    <location>
        <begin position="1040"/>
        <end position="1052"/>
    </location>
</feature>
<dbReference type="GO" id="GO:0030133">
    <property type="term" value="C:transport vesicle"/>
    <property type="evidence" value="ECO:0007669"/>
    <property type="project" value="TreeGrafter"/>
</dbReference>
<organism evidence="4 5">
    <name type="scientific">Magnusiomyces paraingens</name>
    <dbReference type="NCBI Taxonomy" id="2606893"/>
    <lineage>
        <taxon>Eukaryota</taxon>
        <taxon>Fungi</taxon>
        <taxon>Dikarya</taxon>
        <taxon>Ascomycota</taxon>
        <taxon>Saccharomycotina</taxon>
        <taxon>Dipodascomycetes</taxon>
        <taxon>Dipodascales</taxon>
        <taxon>Dipodascaceae</taxon>
        <taxon>Magnusiomyces</taxon>
    </lineage>
</organism>
<gene>
    <name evidence="4" type="ORF">SAPINGB_P005929</name>
</gene>
<proteinExistence type="inferred from homology"/>
<keyword evidence="5" id="KW-1185">Reference proteome</keyword>
<dbReference type="RefSeq" id="XP_031856534.1">
    <property type="nucleotide sequence ID" value="XM_032000643.1"/>
</dbReference>
<dbReference type="EMBL" id="CABVLU010000005">
    <property type="protein sequence ID" value="VVT57886.1"/>
    <property type="molecule type" value="Genomic_DNA"/>
</dbReference>
<evidence type="ECO:0000313" key="4">
    <source>
        <dbReference type="EMBL" id="VVT57886.1"/>
    </source>
</evidence>
<feature type="compositionally biased region" description="Polar residues" evidence="2">
    <location>
        <begin position="1056"/>
        <end position="1065"/>
    </location>
</feature>
<dbReference type="InterPro" id="IPR037191">
    <property type="entry name" value="VPS9_dom_sf"/>
</dbReference>
<feature type="domain" description="VPS9" evidence="3">
    <location>
        <begin position="306"/>
        <end position="477"/>
    </location>
</feature>
<dbReference type="SUPFAM" id="SSF64268">
    <property type="entry name" value="PX domain"/>
    <property type="match status" value="1"/>
</dbReference>
<feature type="region of interest" description="Disordered" evidence="2">
    <location>
        <begin position="1153"/>
        <end position="1179"/>
    </location>
</feature>
<dbReference type="GeneID" id="43584743"/>
<dbReference type="GO" id="GO:0097422">
    <property type="term" value="C:tubular endosome"/>
    <property type="evidence" value="ECO:0007669"/>
    <property type="project" value="TreeGrafter"/>
</dbReference>
<reference evidence="4 5" key="1">
    <citation type="submission" date="2019-09" db="EMBL/GenBank/DDBJ databases">
        <authorList>
            <person name="Brejova B."/>
        </authorList>
    </citation>
    <scope>NUCLEOTIDE SEQUENCE [LARGE SCALE GENOMIC DNA]</scope>
</reference>
<dbReference type="GO" id="GO:0005770">
    <property type="term" value="C:late endosome"/>
    <property type="evidence" value="ECO:0007669"/>
    <property type="project" value="TreeGrafter"/>
</dbReference>
<dbReference type="Gene3D" id="1.20.1050.80">
    <property type="entry name" value="VPS9 domain"/>
    <property type="match status" value="1"/>
</dbReference>
<comment type="similarity">
    <text evidence="1">Belongs to the UPF0507 family.</text>
</comment>
<dbReference type="InterPro" id="IPR001683">
    <property type="entry name" value="PX_dom"/>
</dbReference>
<dbReference type="GO" id="GO:0035091">
    <property type="term" value="F:phosphatidylinositol binding"/>
    <property type="evidence" value="ECO:0007669"/>
    <property type="project" value="InterPro"/>
</dbReference>